<reference evidence="1" key="1">
    <citation type="journal article" date="2021" name="Proc. Natl. Acad. Sci. U.S.A.">
        <title>A Catalog of Tens of Thousands of Viruses from Human Metagenomes Reveals Hidden Associations with Chronic Diseases.</title>
        <authorList>
            <person name="Tisza M.J."/>
            <person name="Buck C.B."/>
        </authorList>
    </citation>
    <scope>NUCLEOTIDE SEQUENCE</scope>
    <source>
        <strain evidence="1">CtQCU10</strain>
    </source>
</reference>
<organism evidence="1">
    <name type="scientific">Siphoviridae sp. ctQCU10</name>
    <dbReference type="NCBI Taxonomy" id="2823579"/>
    <lineage>
        <taxon>Viruses</taxon>
        <taxon>Duplodnaviria</taxon>
        <taxon>Heunggongvirae</taxon>
        <taxon>Uroviricota</taxon>
        <taxon>Caudoviricetes</taxon>
    </lineage>
</organism>
<dbReference type="SUPFAM" id="SSF69279">
    <property type="entry name" value="Phage tail proteins"/>
    <property type="match status" value="1"/>
</dbReference>
<accession>A0A8S5LB13</accession>
<dbReference type="InterPro" id="IPR018989">
    <property type="entry name" value="DUF2001"/>
</dbReference>
<dbReference type="InterPro" id="IPR038628">
    <property type="entry name" value="XkdM-like_sf"/>
</dbReference>
<protein>
    <submittedName>
        <fullName evidence="1">Tail tube protein</fullName>
    </submittedName>
</protein>
<dbReference type="EMBL" id="BK014668">
    <property type="protein sequence ID" value="DAD67121.1"/>
    <property type="molecule type" value="Genomic_DNA"/>
</dbReference>
<dbReference type="Pfam" id="PF09393">
    <property type="entry name" value="DUF2001"/>
    <property type="match status" value="1"/>
</dbReference>
<dbReference type="Gene3D" id="2.30.110.40">
    <property type="entry name" value="Phage tail tube protein"/>
    <property type="match status" value="1"/>
</dbReference>
<evidence type="ECO:0000313" key="1">
    <source>
        <dbReference type="EMBL" id="DAD67121.1"/>
    </source>
</evidence>
<name>A0A8S5LB13_9CAUD</name>
<proteinExistence type="predicted"/>
<sequence>MARAAEDVKYRGRRRWNGSHGHVWWDGLLLFEISKFEAKVTADREDVLIGNSKDSKIVSLTGKGSFTIKSVINRNINQYLEEWKAGHDPRANIVGLIDDPDAVDGQKERCSIDNVWFNELLLMTFEKGQVVEKEFTFGFTPEDAAFVETVDN</sequence>